<protein>
    <submittedName>
        <fullName evidence="3">Uncharacterized protein</fullName>
    </submittedName>
</protein>
<name>A0A6J5QM38_9CAUD</name>
<evidence type="ECO:0000313" key="4">
    <source>
        <dbReference type="EMBL" id="CAB4202789.1"/>
    </source>
</evidence>
<evidence type="ECO:0000313" key="1">
    <source>
        <dbReference type="EMBL" id="CAB4151688.1"/>
    </source>
</evidence>
<evidence type="ECO:0000313" key="3">
    <source>
        <dbReference type="EMBL" id="CAB4183567.1"/>
    </source>
</evidence>
<dbReference type="EMBL" id="LR797322">
    <property type="protein sequence ID" value="CAB4202789.1"/>
    <property type="molecule type" value="Genomic_DNA"/>
</dbReference>
<dbReference type="EMBL" id="LR796570">
    <property type="protein sequence ID" value="CAB4151688.1"/>
    <property type="molecule type" value="Genomic_DNA"/>
</dbReference>
<evidence type="ECO:0000313" key="6">
    <source>
        <dbReference type="EMBL" id="CAB5229435.1"/>
    </source>
</evidence>
<dbReference type="EMBL" id="LR797047">
    <property type="protein sequence ID" value="CAB4183567.1"/>
    <property type="molecule type" value="Genomic_DNA"/>
</dbReference>
<evidence type="ECO:0000313" key="2">
    <source>
        <dbReference type="EMBL" id="CAB4172527.1"/>
    </source>
</evidence>
<sequence>MSATLSDYITECRRLLHDANANFYSDSELTDYINSARQRLVRDTGCLRSYQTSATVTNQEVYSFSTLPQAALTMDILNINIIWGNTRVPLRYMPWTQFNSELRFWQNYYGRPIAFSMYGPTQFYVGPVPDQVYVMELDTVILPSALTTSTQVDTIPDPWTAPVAFYACYKAKYKEQSYGEAEIFKQEYQKQAQSVINTTFTRRMPNPYSTPY</sequence>
<dbReference type="EMBL" id="LR796883">
    <property type="protein sequence ID" value="CAB4172527.1"/>
    <property type="molecule type" value="Genomic_DNA"/>
</dbReference>
<dbReference type="EMBL" id="LR798399">
    <property type="protein sequence ID" value="CAB5229435.1"/>
    <property type="molecule type" value="Genomic_DNA"/>
</dbReference>
<evidence type="ECO:0000313" key="5">
    <source>
        <dbReference type="EMBL" id="CAB4214809.1"/>
    </source>
</evidence>
<reference evidence="3" key="1">
    <citation type="submission" date="2020-05" db="EMBL/GenBank/DDBJ databases">
        <authorList>
            <person name="Chiriac C."/>
            <person name="Salcher M."/>
            <person name="Ghai R."/>
            <person name="Kavagutti S V."/>
        </authorList>
    </citation>
    <scope>NUCLEOTIDE SEQUENCE</scope>
</reference>
<dbReference type="EMBL" id="LR797416">
    <property type="protein sequence ID" value="CAB4214809.1"/>
    <property type="molecule type" value="Genomic_DNA"/>
</dbReference>
<gene>
    <name evidence="3" type="ORF">UFOVP1104_25</name>
    <name evidence="4" type="ORF">UFOVP1371_38</name>
    <name evidence="5" type="ORF">UFOVP1468_46</name>
    <name evidence="6" type="ORF">UFOVP1555_57</name>
    <name evidence="1" type="ORF">UFOVP596_29</name>
    <name evidence="2" type="ORF">UFOVP938_15</name>
</gene>
<organism evidence="3">
    <name type="scientific">uncultured Caudovirales phage</name>
    <dbReference type="NCBI Taxonomy" id="2100421"/>
    <lineage>
        <taxon>Viruses</taxon>
        <taxon>Duplodnaviria</taxon>
        <taxon>Heunggongvirae</taxon>
        <taxon>Uroviricota</taxon>
        <taxon>Caudoviricetes</taxon>
        <taxon>Peduoviridae</taxon>
        <taxon>Maltschvirus</taxon>
        <taxon>Maltschvirus maltsch</taxon>
    </lineage>
</organism>
<dbReference type="Pfam" id="PF24175">
    <property type="entry name" value="SU10_adaptor"/>
    <property type="match status" value="1"/>
</dbReference>
<accession>A0A6J5QM38</accession>
<dbReference type="InterPro" id="IPR056209">
    <property type="entry name" value="SU10_adaptor"/>
</dbReference>
<proteinExistence type="predicted"/>